<evidence type="ECO:0000256" key="1">
    <source>
        <dbReference type="ARBA" id="ARBA00022857"/>
    </source>
</evidence>
<organism evidence="2 3">
    <name type="scientific">Thermobacillus xylanilyticus</name>
    <dbReference type="NCBI Taxonomy" id="76633"/>
    <lineage>
        <taxon>Bacteria</taxon>
        <taxon>Bacillati</taxon>
        <taxon>Bacillota</taxon>
        <taxon>Bacilli</taxon>
        <taxon>Bacillales</taxon>
        <taxon>Paenibacillaceae</taxon>
        <taxon>Thermobacillus</taxon>
    </lineage>
</organism>
<accession>A0ABN7RPL4</accession>
<dbReference type="PANTHER" id="PTHR44154">
    <property type="entry name" value="QUINONE OXIDOREDUCTASE"/>
    <property type="match status" value="1"/>
</dbReference>
<keyword evidence="1" id="KW-0521">NADP</keyword>
<dbReference type="PANTHER" id="PTHR44154:SF1">
    <property type="entry name" value="QUINONE OXIDOREDUCTASE"/>
    <property type="match status" value="1"/>
</dbReference>
<protein>
    <submittedName>
        <fullName evidence="2">Alcohol dehydrogenase</fullName>
    </submittedName>
</protein>
<proteinExistence type="predicted"/>
<gene>
    <name evidence="2" type="primary">txxe 1363</name>
    <name evidence="2" type="ORF">TXXE_06475</name>
</gene>
<reference evidence="2 3" key="1">
    <citation type="submission" date="2021-04" db="EMBL/GenBank/DDBJ databases">
        <authorList>
            <person name="Rakotoarivonina H."/>
        </authorList>
    </citation>
    <scope>NUCLEOTIDE SEQUENCE [LARGE SCALE GENOMIC DNA]</scope>
    <source>
        <strain evidence="2 3">XE</strain>
    </source>
</reference>
<evidence type="ECO:0000313" key="2">
    <source>
        <dbReference type="EMBL" id="CAG5082866.1"/>
    </source>
</evidence>
<dbReference type="Proteomes" id="UP000681526">
    <property type="component" value="Unassembled WGS sequence"/>
</dbReference>
<evidence type="ECO:0000313" key="3">
    <source>
        <dbReference type="Proteomes" id="UP000681526"/>
    </source>
</evidence>
<dbReference type="EMBL" id="CAJRAY010000026">
    <property type="protein sequence ID" value="CAG5082866.1"/>
    <property type="molecule type" value="Genomic_DNA"/>
</dbReference>
<keyword evidence="3" id="KW-1185">Reference proteome</keyword>
<dbReference type="Gene3D" id="3.90.180.10">
    <property type="entry name" value="Medium-chain alcohol dehydrogenases, catalytic domain"/>
    <property type="match status" value="1"/>
</dbReference>
<comment type="caution">
    <text evidence="2">The sequence shown here is derived from an EMBL/GenBank/DDBJ whole genome shotgun (WGS) entry which is preliminary data.</text>
</comment>
<dbReference type="SUPFAM" id="SSF50129">
    <property type="entry name" value="GroES-like"/>
    <property type="match status" value="1"/>
</dbReference>
<sequence length="78" mass="8384">MKAAAFATFGGPEVMELMDLPEPQAGPGQVRVRVKAAGVQHFDCAVRSGLYPGNVEVRLPQIPGNRRSRWNGPTKPIG</sequence>
<dbReference type="InterPro" id="IPR051603">
    <property type="entry name" value="Zinc-ADH_QOR/CCCR"/>
</dbReference>
<dbReference type="InterPro" id="IPR011032">
    <property type="entry name" value="GroES-like_sf"/>
</dbReference>
<name>A0ABN7RPL4_THEXY</name>